<gene>
    <name evidence="1" type="ORF">M1B34_00910</name>
</gene>
<protein>
    <submittedName>
        <fullName evidence="1">Type II toxin-antitoxin system RelE/ParE family toxin</fullName>
    </submittedName>
</protein>
<evidence type="ECO:0000313" key="1">
    <source>
        <dbReference type="EMBL" id="MCK9796344.1"/>
    </source>
</evidence>
<dbReference type="Proteomes" id="UP001155059">
    <property type="component" value="Unassembled WGS sequence"/>
</dbReference>
<dbReference type="AlphaFoldDB" id="A0A9X2C4Q8"/>
<dbReference type="NCBIfam" id="TIGR02683">
    <property type="entry name" value="upstrm_HI1419"/>
    <property type="match status" value="1"/>
</dbReference>
<dbReference type="InterPro" id="IPR014056">
    <property type="entry name" value="TypeIITA-like_toxin_pred"/>
</dbReference>
<accession>A0A9X2C4Q8</accession>
<reference evidence="1 2" key="2">
    <citation type="journal article" date="2023" name="Plant Pathol.">
        <title>Dismantling and reorganizing Pseudomonas marginalis sensu#lato.</title>
        <authorList>
            <person name="Sawada H."/>
            <person name="Fujikawa T."/>
            <person name="Satou M."/>
        </authorList>
    </citation>
    <scope>NUCLEOTIDE SEQUENCE [LARGE SCALE GENOMIC DNA]</scope>
    <source>
        <strain evidence="1 2">MAFF 302030</strain>
    </source>
</reference>
<reference evidence="1 2" key="1">
    <citation type="journal article" date="2022" name="Int. J. Syst. Evol. Microbiol.">
        <title>Pseudomonas aegrilactucae sp. nov. and Pseudomonas morbosilactucae sp. nov., pathogens causing bacterial rot of lettuce in Japan.</title>
        <authorList>
            <person name="Sawada H."/>
            <person name="Fujikawa T."/>
            <person name="Satou M."/>
        </authorList>
    </citation>
    <scope>NUCLEOTIDE SEQUENCE [LARGE SCALE GENOMIC DNA]</scope>
    <source>
        <strain evidence="1 2">MAFF 302030</strain>
    </source>
</reference>
<organism evidence="1 2">
    <name type="scientific">Pseudomonas morbosilactucae</name>
    <dbReference type="NCBI Taxonomy" id="2938197"/>
    <lineage>
        <taxon>Bacteria</taxon>
        <taxon>Pseudomonadati</taxon>
        <taxon>Pseudomonadota</taxon>
        <taxon>Gammaproteobacteria</taxon>
        <taxon>Pseudomonadales</taxon>
        <taxon>Pseudomonadaceae</taxon>
        <taxon>Pseudomonas</taxon>
    </lineage>
</organism>
<sequence length="102" mass="11663">MLIFEQTPVFVRWFQTLKDPVGKSRVLARVRAAQLGHFGDCEAVGGGVYEMRIHRGPGYWVYFSRRGQVLYLLLIGGDKDSQPRDIQRARRLAHALKSEDCT</sequence>
<evidence type="ECO:0000313" key="2">
    <source>
        <dbReference type="Proteomes" id="UP001155059"/>
    </source>
</evidence>
<name>A0A9X2C4Q8_9PSED</name>
<proteinExistence type="predicted"/>
<dbReference type="EMBL" id="JALQCW010000003">
    <property type="protein sequence ID" value="MCK9796344.1"/>
    <property type="molecule type" value="Genomic_DNA"/>
</dbReference>
<dbReference type="PANTHER" id="PTHR41791:SF1">
    <property type="entry name" value="SSL7039 PROTEIN"/>
    <property type="match status" value="1"/>
</dbReference>
<comment type="caution">
    <text evidence="1">The sequence shown here is derived from an EMBL/GenBank/DDBJ whole genome shotgun (WGS) entry which is preliminary data.</text>
</comment>
<dbReference type="RefSeq" id="WP_268264186.1">
    <property type="nucleotide sequence ID" value="NZ_JALQCW010000003.1"/>
</dbReference>
<dbReference type="PANTHER" id="PTHR41791">
    <property type="entry name" value="SSL7039 PROTEIN"/>
    <property type="match status" value="1"/>
</dbReference>
<dbReference type="PIRSF" id="PIRSF028744">
    <property type="entry name" value="Addict_mod_HI1419"/>
    <property type="match status" value="1"/>
</dbReference>